<keyword evidence="5" id="KW-0503">Monooxygenase</keyword>
<feature type="domain" description="FAD-binding" evidence="4">
    <location>
        <begin position="11"/>
        <end position="346"/>
    </location>
</feature>
<dbReference type="EMBL" id="CP108264">
    <property type="protein sequence ID" value="WTU74526.1"/>
    <property type="molecule type" value="Genomic_DNA"/>
</dbReference>
<evidence type="ECO:0000256" key="3">
    <source>
        <dbReference type="ARBA" id="ARBA00022827"/>
    </source>
</evidence>
<evidence type="ECO:0000256" key="1">
    <source>
        <dbReference type="ARBA" id="ARBA00001974"/>
    </source>
</evidence>
<dbReference type="Gene3D" id="3.50.50.60">
    <property type="entry name" value="FAD/NAD(P)-binding domain"/>
    <property type="match status" value="1"/>
</dbReference>
<reference evidence="5" key="1">
    <citation type="submission" date="2022-10" db="EMBL/GenBank/DDBJ databases">
        <title>The complete genomes of actinobacterial strains from the NBC collection.</title>
        <authorList>
            <person name="Joergensen T.S."/>
            <person name="Alvarez Arevalo M."/>
            <person name="Sterndorff E.B."/>
            <person name="Faurdal D."/>
            <person name="Vuksanovic O."/>
            <person name="Mourched A.-S."/>
            <person name="Charusanti P."/>
            <person name="Shaw S."/>
            <person name="Blin K."/>
            <person name="Weber T."/>
        </authorList>
    </citation>
    <scope>NUCLEOTIDE SEQUENCE</scope>
    <source>
        <strain evidence="5">NBC_00049</strain>
    </source>
</reference>
<dbReference type="InterPro" id="IPR050641">
    <property type="entry name" value="RIFMO-like"/>
</dbReference>
<dbReference type="PANTHER" id="PTHR43004:SF19">
    <property type="entry name" value="BINDING MONOOXYGENASE, PUTATIVE (JCVI)-RELATED"/>
    <property type="match status" value="1"/>
</dbReference>
<dbReference type="SUPFAM" id="SSF51905">
    <property type="entry name" value="FAD/NAD(P)-binding domain"/>
    <property type="match status" value="1"/>
</dbReference>
<keyword evidence="5" id="KW-0560">Oxidoreductase</keyword>
<keyword evidence="2" id="KW-0285">Flavoprotein</keyword>
<keyword evidence="3" id="KW-0274">FAD</keyword>
<evidence type="ECO:0000259" key="4">
    <source>
        <dbReference type="Pfam" id="PF01494"/>
    </source>
</evidence>
<dbReference type="GO" id="GO:0071949">
    <property type="term" value="F:FAD binding"/>
    <property type="evidence" value="ECO:0007669"/>
    <property type="project" value="InterPro"/>
</dbReference>
<dbReference type="InterPro" id="IPR002938">
    <property type="entry name" value="FAD-bd"/>
</dbReference>
<accession>A0AAU2JRH4</accession>
<dbReference type="PRINTS" id="PR00420">
    <property type="entry name" value="RNGMNOXGNASE"/>
</dbReference>
<dbReference type="Pfam" id="PF01494">
    <property type="entry name" value="FAD_binding_3"/>
    <property type="match status" value="1"/>
</dbReference>
<dbReference type="Gene3D" id="3.30.70.2450">
    <property type="match status" value="1"/>
</dbReference>
<proteinExistence type="predicted"/>
<dbReference type="AlphaFoldDB" id="A0AAU2JRH4"/>
<protein>
    <submittedName>
        <fullName evidence="5">FAD-dependent monooxygenase</fullName>
    </submittedName>
</protein>
<evidence type="ECO:0000256" key="2">
    <source>
        <dbReference type="ARBA" id="ARBA00022630"/>
    </source>
</evidence>
<gene>
    <name evidence="5" type="ORF">OG327_15005</name>
</gene>
<evidence type="ECO:0000313" key="5">
    <source>
        <dbReference type="EMBL" id="WTU74526.1"/>
    </source>
</evidence>
<dbReference type="PROSITE" id="PS51257">
    <property type="entry name" value="PROKAR_LIPOPROTEIN"/>
    <property type="match status" value="1"/>
</dbReference>
<comment type="cofactor">
    <cofactor evidence="1">
        <name>FAD</name>
        <dbReference type="ChEBI" id="CHEBI:57692"/>
    </cofactor>
</comment>
<sequence length="533" mass="58125">MAVKEDAARPRVLVVGAGPVGLVLACELLTHGVQVEVISKTRRESLHSRATILWPRILELLDRVGVAEKLVEGGHYFDQMNYYSSKRMIGRVRFDRLRGVGYPFAITIPQWRTEAILEAHLMLLGGSIRYDHTLVGGTQDEDGVSCRIRQPDGEEVTRHFDWVVGADGYGSTVRELFGFTFAGRTLRTRLAITDAELVGEATSSEAAYYLTRTGNMVLAPLGGGVFRVGASVPDDFEGDTPDRAFFDRLLRERVPGARELGEMRFSGIFTAHVRSASSYRRGRVFLAGDSAHAMSPSGAQGVNTGIQDAVNLGWKLAGVVAGRYRPELLDSYDPERRPAVDKVADLSTKLARIGLYTKTPHILARDAAYRVGSATQALEKVLAPRLAQLDTHYGAARPKRRTLVPGERLPLGWRESKTAPVLAVDRHTVLLWPGLEYQYDRWRELVGAVRGGVTSAAVHDLGGRPPGPLLAKLGDRAAALLVRPDGHLEAVVGLDEREPAAGVRAVERVLDRAQAHRLPVAADGRVPAASPRG</sequence>
<dbReference type="PANTHER" id="PTHR43004">
    <property type="entry name" value="TRK SYSTEM POTASSIUM UPTAKE PROTEIN"/>
    <property type="match status" value="1"/>
</dbReference>
<dbReference type="GO" id="GO:0016709">
    <property type="term" value="F:oxidoreductase activity, acting on paired donors, with incorporation or reduction of molecular oxygen, NAD(P)H as one donor, and incorporation of one atom of oxygen"/>
    <property type="evidence" value="ECO:0007669"/>
    <property type="project" value="UniProtKB-ARBA"/>
</dbReference>
<organism evidence="5">
    <name type="scientific">Streptomyces sp. NBC_00049</name>
    <dbReference type="NCBI Taxonomy" id="2903617"/>
    <lineage>
        <taxon>Bacteria</taxon>
        <taxon>Bacillati</taxon>
        <taxon>Actinomycetota</taxon>
        <taxon>Actinomycetes</taxon>
        <taxon>Kitasatosporales</taxon>
        <taxon>Streptomycetaceae</taxon>
        <taxon>Streptomyces</taxon>
    </lineage>
</organism>
<dbReference type="InterPro" id="IPR036188">
    <property type="entry name" value="FAD/NAD-bd_sf"/>
</dbReference>
<name>A0AAU2JRH4_9ACTN</name>